<evidence type="ECO:0000256" key="6">
    <source>
        <dbReference type="SAM" id="Phobius"/>
    </source>
</evidence>
<dbReference type="InterPro" id="IPR037682">
    <property type="entry name" value="TonB_C"/>
</dbReference>
<dbReference type="NCBIfam" id="TIGR01352">
    <property type="entry name" value="tonB_Cterm"/>
    <property type="match status" value="1"/>
</dbReference>
<dbReference type="SUPFAM" id="SSF74653">
    <property type="entry name" value="TolA/TonB C-terminal domain"/>
    <property type="match status" value="1"/>
</dbReference>
<feature type="compositionally biased region" description="Low complexity" evidence="5">
    <location>
        <begin position="304"/>
        <end position="315"/>
    </location>
</feature>
<evidence type="ECO:0000313" key="9">
    <source>
        <dbReference type="Proteomes" id="UP000001600"/>
    </source>
</evidence>
<gene>
    <name evidence="8" type="ordered locus">Arad_3421</name>
</gene>
<feature type="region of interest" description="Disordered" evidence="5">
    <location>
        <begin position="57"/>
        <end position="77"/>
    </location>
</feature>
<reference evidence="8 9" key="1">
    <citation type="journal article" date="2009" name="J. Bacteriol.">
        <title>Genome sequences of three Agrobacterium biovars help elucidate the evolution of multichromosome genomes in bacteria.</title>
        <authorList>
            <person name="Slater S.C."/>
            <person name="Goldman B.S."/>
            <person name="Goodner B."/>
            <person name="Setubal J.C."/>
            <person name="Farrand S.K."/>
            <person name="Nester E.W."/>
            <person name="Burr T.J."/>
            <person name="Banta L."/>
            <person name="Dickerman A.W."/>
            <person name="Paulsen I."/>
            <person name="Otten L."/>
            <person name="Suen G."/>
            <person name="Welch R."/>
            <person name="Almeida N.F."/>
            <person name="Arnold F."/>
            <person name="Burton O.T."/>
            <person name="Du Z."/>
            <person name="Ewing A."/>
            <person name="Godsy E."/>
            <person name="Heisel S."/>
            <person name="Houmiel K.L."/>
            <person name="Jhaveri J."/>
            <person name="Lu J."/>
            <person name="Miller N.M."/>
            <person name="Norton S."/>
            <person name="Chen Q."/>
            <person name="Phoolcharoen W."/>
            <person name="Ohlin V."/>
            <person name="Ondrusek D."/>
            <person name="Pride N."/>
            <person name="Stricklin S.L."/>
            <person name="Sun J."/>
            <person name="Wheeler C."/>
            <person name="Wilson L."/>
            <person name="Zhu H."/>
            <person name="Wood D.W."/>
        </authorList>
    </citation>
    <scope>NUCLEOTIDE SEQUENCE [LARGE SCALE GENOMIC DNA]</scope>
    <source>
        <strain evidence="9">K84 / ATCC BAA-868</strain>
    </source>
</reference>
<dbReference type="PROSITE" id="PS52015">
    <property type="entry name" value="TONB_CTD"/>
    <property type="match status" value="1"/>
</dbReference>
<feature type="compositionally biased region" description="Polar residues" evidence="5">
    <location>
        <begin position="284"/>
        <end position="303"/>
    </location>
</feature>
<dbReference type="eggNOG" id="COG0810">
    <property type="taxonomic scope" value="Bacteria"/>
</dbReference>
<feature type="domain" description="TonB C-terminal" evidence="7">
    <location>
        <begin position="324"/>
        <end position="413"/>
    </location>
</feature>
<dbReference type="Pfam" id="PF13103">
    <property type="entry name" value="TonB_2"/>
    <property type="match status" value="1"/>
</dbReference>
<protein>
    <submittedName>
        <fullName evidence="8">Membrane protein</fullName>
    </submittedName>
</protein>
<dbReference type="HOGENOM" id="CLU_672448_0_0_5"/>
<evidence type="ECO:0000256" key="3">
    <source>
        <dbReference type="ARBA" id="ARBA00022989"/>
    </source>
</evidence>
<evidence type="ECO:0000259" key="7">
    <source>
        <dbReference type="PROSITE" id="PS52015"/>
    </source>
</evidence>
<dbReference type="Proteomes" id="UP000001600">
    <property type="component" value="Chromosome 1"/>
</dbReference>
<organism evidence="8 9">
    <name type="scientific">Rhizobium rhizogenes (strain K84 / ATCC BAA-868)</name>
    <name type="common">Agrobacterium radiobacter</name>
    <dbReference type="NCBI Taxonomy" id="311403"/>
    <lineage>
        <taxon>Bacteria</taxon>
        <taxon>Pseudomonadati</taxon>
        <taxon>Pseudomonadota</taxon>
        <taxon>Alphaproteobacteria</taxon>
        <taxon>Hyphomicrobiales</taxon>
        <taxon>Rhizobiaceae</taxon>
        <taxon>Rhizobium/Agrobacterium group</taxon>
        <taxon>Rhizobium</taxon>
    </lineage>
</organism>
<dbReference type="Gene3D" id="3.30.1150.10">
    <property type="match status" value="1"/>
</dbReference>
<dbReference type="KEGG" id="ara:Arad_3421"/>
<dbReference type="STRING" id="311403.Arad_3421"/>
<dbReference type="RefSeq" id="WP_012652085.1">
    <property type="nucleotide sequence ID" value="NC_011985.1"/>
</dbReference>
<dbReference type="EMBL" id="CP000628">
    <property type="protein sequence ID" value="ACM27382.1"/>
    <property type="molecule type" value="Genomic_DNA"/>
</dbReference>
<evidence type="ECO:0000313" key="8">
    <source>
        <dbReference type="EMBL" id="ACM27382.1"/>
    </source>
</evidence>
<evidence type="ECO:0000256" key="1">
    <source>
        <dbReference type="ARBA" id="ARBA00004167"/>
    </source>
</evidence>
<proteinExistence type="predicted"/>
<dbReference type="InterPro" id="IPR006260">
    <property type="entry name" value="TonB/TolA_C"/>
</dbReference>
<evidence type="ECO:0000256" key="4">
    <source>
        <dbReference type="ARBA" id="ARBA00023136"/>
    </source>
</evidence>
<comment type="subcellular location">
    <subcellularLocation>
        <location evidence="1">Membrane</location>
        <topology evidence="1">Single-pass membrane protein</topology>
    </subcellularLocation>
</comment>
<keyword evidence="4 6" id="KW-0472">Membrane</keyword>
<dbReference type="AlphaFoldDB" id="B9J861"/>
<keyword evidence="2 6" id="KW-0812">Transmembrane</keyword>
<evidence type="ECO:0000256" key="2">
    <source>
        <dbReference type="ARBA" id="ARBA00022692"/>
    </source>
</evidence>
<keyword evidence="3 6" id="KW-1133">Transmembrane helix</keyword>
<feature type="compositionally biased region" description="Basic and acidic residues" evidence="5">
    <location>
        <begin position="264"/>
        <end position="274"/>
    </location>
</feature>
<sequence length="413" mass="43410">MARRSAQVSIDRHRSGDGLNDNYPSVLPGHELAGLDGLPRPPTAEAVSHYSRFTQIGSYPAHPTEPAPDASEPPVMDMLSAEKPSHVLSAGKKGVTFAYIGSCLFHLAVVAVLLFAVVPPENVDDDQAGDTLSVVMIGNGDADAKAEGDEIKQPPEPEQVTAQAVQPETVQSIAAEPVEAEAAQPVEAPEAVVPTPETVQQLSPETVVTSEPEILATQAPAESTVVQPANAEPVEVQPTEITQAAEPPAEVVTPVDKPVQQRPKPVDKPKEIKKQPQKVVKLKSGSNGDALENSTRGSSEGTENAQSDNNSQSNARRTGSGSAAMESYKGKVRSCIQRAIRRISPSERNLTVTMRFRVDASGQVLSPAIAGGSGNSQVDQAVLAALRGVGSCPAIPSEMGVSSMPFFIPIQVR</sequence>
<dbReference type="GO" id="GO:0055085">
    <property type="term" value="P:transmembrane transport"/>
    <property type="evidence" value="ECO:0007669"/>
    <property type="project" value="InterPro"/>
</dbReference>
<accession>B9J861</accession>
<feature type="transmembrane region" description="Helical" evidence="6">
    <location>
        <begin position="97"/>
        <end position="118"/>
    </location>
</feature>
<feature type="region of interest" description="Disordered" evidence="5">
    <location>
        <begin position="239"/>
        <end position="329"/>
    </location>
</feature>
<name>B9J861_RHIR8</name>
<feature type="region of interest" description="Disordered" evidence="5">
    <location>
        <begin position="1"/>
        <end position="40"/>
    </location>
</feature>
<evidence type="ECO:0000256" key="5">
    <source>
        <dbReference type="SAM" id="MobiDB-lite"/>
    </source>
</evidence>
<dbReference type="GO" id="GO:0016020">
    <property type="term" value="C:membrane"/>
    <property type="evidence" value="ECO:0007669"/>
    <property type="project" value="UniProtKB-SubCell"/>
</dbReference>